<keyword evidence="2" id="KW-1185">Reference proteome</keyword>
<dbReference type="EMBL" id="NJEU01001171">
    <property type="protein sequence ID" value="PHH68275.1"/>
    <property type="molecule type" value="Genomic_DNA"/>
</dbReference>
<protein>
    <submittedName>
        <fullName evidence="1">Uncharacterized protein</fullName>
    </submittedName>
</protein>
<comment type="caution">
    <text evidence="1">The sequence shown here is derived from an EMBL/GenBank/DDBJ whole genome shotgun (WGS) entry which is preliminary data.</text>
</comment>
<sequence length="126" mass="14442">MSTSRYKISVSTWYSVASHPKSKPVARVKGGSNSIHWRDPKPYSVHYDIGPSHRDQASLEKALRFCQPHLAAPSTDTLHRSYLFVARKIYMHVLLQYTYLLLLHWSKREKPTRLKPAGTIPLTGAR</sequence>
<organism evidence="1 2">
    <name type="scientific">Ophiocordyceps australis</name>
    <dbReference type="NCBI Taxonomy" id="1399860"/>
    <lineage>
        <taxon>Eukaryota</taxon>
        <taxon>Fungi</taxon>
        <taxon>Dikarya</taxon>
        <taxon>Ascomycota</taxon>
        <taxon>Pezizomycotina</taxon>
        <taxon>Sordariomycetes</taxon>
        <taxon>Hypocreomycetidae</taxon>
        <taxon>Hypocreales</taxon>
        <taxon>Ophiocordycipitaceae</taxon>
        <taxon>Ophiocordyceps</taxon>
    </lineage>
</organism>
<dbReference type="Proteomes" id="UP000224854">
    <property type="component" value="Unassembled WGS sequence"/>
</dbReference>
<evidence type="ECO:0000313" key="2">
    <source>
        <dbReference type="Proteomes" id="UP000224854"/>
    </source>
</evidence>
<name>A0A2C5YFI5_9HYPO</name>
<proteinExistence type="predicted"/>
<evidence type="ECO:0000313" key="1">
    <source>
        <dbReference type="EMBL" id="PHH68275.1"/>
    </source>
</evidence>
<accession>A0A2C5YFI5</accession>
<dbReference type="OrthoDB" id="10636263at2759"/>
<dbReference type="AlphaFoldDB" id="A0A2C5YFI5"/>
<gene>
    <name evidence="1" type="ORF">CDD82_681</name>
</gene>
<reference evidence="1 2" key="1">
    <citation type="submission" date="2017-06" db="EMBL/GenBank/DDBJ databases">
        <title>Ant-infecting Ophiocordyceps genomes reveal a high diversity of potential behavioral manipulation genes and a possible major role for enterotoxins.</title>
        <authorList>
            <person name="De Bekker C."/>
            <person name="Evans H.C."/>
            <person name="Brachmann A."/>
            <person name="Hughes D.P."/>
        </authorList>
    </citation>
    <scope>NUCLEOTIDE SEQUENCE [LARGE SCALE GENOMIC DNA]</scope>
    <source>
        <strain evidence="1 2">1348a</strain>
    </source>
</reference>